<name>A0A502L295_9GAMM</name>
<comment type="caution">
    <text evidence="2">The sequence shown here is derived from an EMBL/GenBank/DDBJ whole genome shotgun (WGS) entry which is preliminary data.</text>
</comment>
<dbReference type="EMBL" id="SAWY01000005">
    <property type="protein sequence ID" value="TPH18028.1"/>
    <property type="molecule type" value="Genomic_DNA"/>
</dbReference>
<gene>
    <name evidence="2" type="ORF">EPA86_02625</name>
</gene>
<keyword evidence="1" id="KW-1133">Transmembrane helix</keyword>
<keyword evidence="1" id="KW-0472">Membrane</keyword>
<protein>
    <submittedName>
        <fullName evidence="2">Uncharacterized protein</fullName>
    </submittedName>
</protein>
<feature type="transmembrane region" description="Helical" evidence="1">
    <location>
        <begin position="65"/>
        <end position="86"/>
    </location>
</feature>
<reference evidence="2 3" key="1">
    <citation type="submission" date="2019-01" db="EMBL/GenBank/DDBJ databases">
        <title>Litorilituus lipolytica sp. nov., isolated from intertidal sand of the Yellow Sea in China.</title>
        <authorList>
            <person name="Liu A."/>
        </authorList>
    </citation>
    <scope>NUCLEOTIDE SEQUENCE [LARGE SCALE GENOMIC DNA]</scope>
    <source>
        <strain evidence="2 3">RZ04</strain>
    </source>
</reference>
<evidence type="ECO:0000313" key="2">
    <source>
        <dbReference type="EMBL" id="TPH18028.1"/>
    </source>
</evidence>
<evidence type="ECO:0000256" key="1">
    <source>
        <dbReference type="SAM" id="Phobius"/>
    </source>
</evidence>
<accession>A0A502L295</accession>
<keyword evidence="1" id="KW-0812">Transmembrane</keyword>
<dbReference type="AlphaFoldDB" id="A0A502L295"/>
<dbReference type="Proteomes" id="UP000315303">
    <property type="component" value="Unassembled WGS sequence"/>
</dbReference>
<dbReference type="OrthoDB" id="5905880at2"/>
<sequence>MKRKYYLADTLDALDHTVAVLHNELDIKDNNIHVISKNSRGLKEHHLHPANFILKSDIIRGAEQGIVYGLTLGIMFFVVAACQAPFWDITLPVRQMILLTILTSPIILGFFSGAFIGVLNHNFRITPFDHELDIGHHLLLVDTENSQDISKSLADCPITDVGETNTVIFPFDESTSSFQQVA</sequence>
<organism evidence="2 3">
    <name type="scientific">Litorilituus lipolyticus</name>
    <dbReference type="NCBI Taxonomy" id="2491017"/>
    <lineage>
        <taxon>Bacteria</taxon>
        <taxon>Pseudomonadati</taxon>
        <taxon>Pseudomonadota</taxon>
        <taxon>Gammaproteobacteria</taxon>
        <taxon>Alteromonadales</taxon>
        <taxon>Colwelliaceae</taxon>
        <taxon>Litorilituus</taxon>
    </lineage>
</organism>
<keyword evidence="3" id="KW-1185">Reference proteome</keyword>
<dbReference type="RefSeq" id="WP_140601612.1">
    <property type="nucleotide sequence ID" value="NZ_SAWY01000005.1"/>
</dbReference>
<evidence type="ECO:0000313" key="3">
    <source>
        <dbReference type="Proteomes" id="UP000315303"/>
    </source>
</evidence>
<proteinExistence type="predicted"/>
<feature type="transmembrane region" description="Helical" evidence="1">
    <location>
        <begin position="98"/>
        <end position="119"/>
    </location>
</feature>